<dbReference type="PATRIC" id="fig|216946.3.peg.544"/>
<sequence>MNLSNEQKIIINNIIENNIIVEAVAGSGKTTTALEMAKKYKNKNFLLITYNKGLKDDTRNKVKLLDIYNIEIENYHSLTINYYGKKNGTTDTSIIEVINDNNKIINNYIPDVIILDEIQDMNTLYYKFILKLIKDINNDKISICVLGDRKQTLYQFKGSDYRFLEKADDLFNVNNKNWLRLKLSTSFRVPSKVCNFLNKSFYKYDFIYSNNLSDIDVDYIIYDPSNINKLSKKILNEIDKYGIENTFLLSNSTKTSSNINPLNNIMNIINDNYALYVRENIRRKDKSFKKNKIEITTINSTKGREKDLVIVYGFDEFYFKAYAKEENCKYPCDKFYVAITRAKQKVILLHSSWSSPLCFLDKKQLLYTCNIIGNIDILFKKCENKNNNKNNDKMFDVTSLTEYADSNIIYKFIKSLHIEEIPFLNKNNVDFSNTPFSVNITYKNKIIKEDVSAINGSLITYIQLYLKGNFLEEITQWINIIIEIKKQEDINFHLNREIERINEILEKKSLSMKELTELTCVIDTAQSGRNYKYLQLKDTNFEWLKDDFFSNTIMLIKEIDKTNSIKFEKSLRLNNTNSIVIKKLCEELNFNSITINGRCDGYSELDKTIWEFKLTKSIDEEMYFQTLMYAYMLYINGHEIENIYLFDIYKLKIIKLSLDFKNFEEVLYDLLKFKCTQNKVKSDEQFFKELNNYE</sequence>
<accession>A0A0K1P648</accession>
<dbReference type="Pfam" id="PF13245">
    <property type="entry name" value="AAA_19"/>
    <property type="match status" value="1"/>
</dbReference>
<dbReference type="AlphaFoldDB" id="A0A0K1P648"/>
<dbReference type="GO" id="GO:0043138">
    <property type="term" value="F:3'-5' DNA helicase activity"/>
    <property type="evidence" value="ECO:0007669"/>
    <property type="project" value="TreeGrafter"/>
</dbReference>
<dbReference type="Gene3D" id="3.40.50.300">
    <property type="entry name" value="P-loop containing nucleotide triphosphate hydrolases"/>
    <property type="match status" value="2"/>
</dbReference>
<dbReference type="GO" id="GO:0016787">
    <property type="term" value="F:hydrolase activity"/>
    <property type="evidence" value="ECO:0007669"/>
    <property type="project" value="UniProtKB-KW"/>
</dbReference>
<reference evidence="1 2" key="1">
    <citation type="journal article" date="2015" name="Genome Announc.">
        <title>Complete Genome Sequence of Spiroplasma turonicum Strain Tab4cT, a Parasite of a Horse Fly, Haematopota sp. (Diptera: Tabanidae).</title>
        <authorList>
            <person name="Davis R.E."/>
            <person name="Shao J."/>
            <person name="Zhao Y."/>
            <person name="Gasparich G.E."/>
            <person name="Gaynor B.J."/>
            <person name="Donofrio N."/>
        </authorList>
    </citation>
    <scope>NUCLEOTIDE SEQUENCE [LARGE SCALE GENOMIC DNA]</scope>
    <source>
        <strain evidence="1 2">Tab4c</strain>
    </source>
</reference>
<dbReference type="STRING" id="216946.STURO_v1c05400"/>
<dbReference type="GO" id="GO:0003677">
    <property type="term" value="F:DNA binding"/>
    <property type="evidence" value="ECO:0007669"/>
    <property type="project" value="InterPro"/>
</dbReference>
<keyword evidence="2" id="KW-1185">Reference proteome</keyword>
<name>A0A0K1P648_9MOLU</name>
<dbReference type="GO" id="GO:0000725">
    <property type="term" value="P:recombinational repair"/>
    <property type="evidence" value="ECO:0007669"/>
    <property type="project" value="TreeGrafter"/>
</dbReference>
<evidence type="ECO:0000313" key="1">
    <source>
        <dbReference type="EMBL" id="AKU79788.1"/>
    </source>
</evidence>
<dbReference type="Proteomes" id="UP000067243">
    <property type="component" value="Chromosome"/>
</dbReference>
<dbReference type="KEGG" id="stur:STURON_00542"/>
<protein>
    <submittedName>
        <fullName evidence="1">Uncharacterized protein</fullName>
    </submittedName>
</protein>
<organism evidence="1 2">
    <name type="scientific">Spiroplasma turonicum</name>
    <dbReference type="NCBI Taxonomy" id="216946"/>
    <lineage>
        <taxon>Bacteria</taxon>
        <taxon>Bacillati</taxon>
        <taxon>Mycoplasmatota</taxon>
        <taxon>Mollicutes</taxon>
        <taxon>Entomoplasmatales</taxon>
        <taxon>Spiroplasmataceae</taxon>
        <taxon>Spiroplasma</taxon>
    </lineage>
</organism>
<dbReference type="SUPFAM" id="SSF52540">
    <property type="entry name" value="P-loop containing nucleoside triphosphate hydrolases"/>
    <property type="match status" value="1"/>
</dbReference>
<gene>
    <name evidence="1" type="ORF">STURON_00542</name>
</gene>
<dbReference type="OrthoDB" id="387566at2"/>
<dbReference type="InterPro" id="IPR027417">
    <property type="entry name" value="P-loop_NTPase"/>
</dbReference>
<dbReference type="PANTHER" id="PTHR11070">
    <property type="entry name" value="UVRD / RECB / PCRA DNA HELICASE FAMILY MEMBER"/>
    <property type="match status" value="1"/>
</dbReference>
<dbReference type="GO" id="GO:0005524">
    <property type="term" value="F:ATP binding"/>
    <property type="evidence" value="ECO:0007669"/>
    <property type="project" value="UniProtKB-KW"/>
</dbReference>
<dbReference type="RefSeq" id="WP_075048379.1">
    <property type="nucleotide sequence ID" value="NZ_CP012328.1"/>
</dbReference>
<evidence type="ECO:0000313" key="2">
    <source>
        <dbReference type="Proteomes" id="UP000067243"/>
    </source>
</evidence>
<dbReference type="InterPro" id="IPR000212">
    <property type="entry name" value="DNA_helicase_UvrD/REP"/>
</dbReference>
<dbReference type="PANTHER" id="PTHR11070:SF66">
    <property type="entry name" value="UVRD-LIKE HELICASE C-TERMINAL DOMAIN-CONTAINING PROTEIN"/>
    <property type="match status" value="1"/>
</dbReference>
<proteinExistence type="predicted"/>
<dbReference type="EMBL" id="CP012328">
    <property type="protein sequence ID" value="AKU79788.1"/>
    <property type="molecule type" value="Genomic_DNA"/>
</dbReference>